<keyword evidence="3" id="KW-1185">Reference proteome</keyword>
<dbReference type="InterPro" id="IPR019226">
    <property type="entry name" value="DUF2158"/>
</dbReference>
<evidence type="ECO:0000256" key="1">
    <source>
        <dbReference type="SAM" id="MobiDB-lite"/>
    </source>
</evidence>
<feature type="compositionally biased region" description="Basic and acidic residues" evidence="1">
    <location>
        <begin position="78"/>
        <end position="89"/>
    </location>
</feature>
<sequence>MGLKAGDVVVLKSGGQALTVSEVTDEMIECVWIGEEGDLFREKLPASVLELAHIDMSDDEDEDEEDDEDGEESEDEGDDHHANKTAEVA</sequence>
<name>A0A7C9VMR3_9BRAD</name>
<feature type="compositionally biased region" description="Acidic residues" evidence="1">
    <location>
        <begin position="57"/>
        <end position="77"/>
    </location>
</feature>
<accession>A0A7C9VMR3</accession>
<reference evidence="2" key="1">
    <citation type="submission" date="2020-02" db="EMBL/GenBank/DDBJ databases">
        <title>Draft genome sequence of Candidatus Afipia apatlaquensis IBT-C3, a potential strain for decolorization of textile dyes.</title>
        <authorList>
            <person name="Sanchez-Reyes A."/>
            <person name="Breton-Deval L."/>
            <person name="Mangelson H."/>
            <person name="Sanchez-Flores A."/>
        </authorList>
    </citation>
    <scope>NUCLEOTIDE SEQUENCE [LARGE SCALE GENOMIC DNA]</scope>
    <source>
        <strain evidence="2">IBT-C3</strain>
    </source>
</reference>
<proteinExistence type="predicted"/>
<dbReference type="EMBL" id="JAAMRR010000964">
    <property type="protein sequence ID" value="NGX97212.1"/>
    <property type="molecule type" value="Genomic_DNA"/>
</dbReference>
<protein>
    <submittedName>
        <fullName evidence="2">DUF2158 domain-containing protein</fullName>
    </submittedName>
</protein>
<gene>
    <name evidence="2" type="ORF">G4V63_18970</name>
</gene>
<feature type="region of interest" description="Disordered" evidence="1">
    <location>
        <begin position="53"/>
        <end position="89"/>
    </location>
</feature>
<dbReference type="Pfam" id="PF09926">
    <property type="entry name" value="DUF2158"/>
    <property type="match status" value="1"/>
</dbReference>
<dbReference type="Proteomes" id="UP000480266">
    <property type="component" value="Unassembled WGS sequence"/>
</dbReference>
<comment type="caution">
    <text evidence="2">The sequence shown here is derived from an EMBL/GenBank/DDBJ whole genome shotgun (WGS) entry which is preliminary data.</text>
</comment>
<evidence type="ECO:0000313" key="2">
    <source>
        <dbReference type="EMBL" id="NGX97212.1"/>
    </source>
</evidence>
<evidence type="ECO:0000313" key="3">
    <source>
        <dbReference type="Proteomes" id="UP000480266"/>
    </source>
</evidence>
<dbReference type="AlphaFoldDB" id="A0A7C9VMR3"/>
<organism evidence="2 3">
    <name type="scientific">Candidatus Afipia apatlaquensis</name>
    <dbReference type="NCBI Taxonomy" id="2712852"/>
    <lineage>
        <taxon>Bacteria</taxon>
        <taxon>Pseudomonadati</taxon>
        <taxon>Pseudomonadota</taxon>
        <taxon>Alphaproteobacteria</taxon>
        <taxon>Hyphomicrobiales</taxon>
        <taxon>Nitrobacteraceae</taxon>
        <taxon>Afipia</taxon>
    </lineage>
</organism>